<dbReference type="AlphaFoldDB" id="A0A160FQC1"/>
<sequence>MVKLIGNDPWQQFVDAIDGMLGDASDDVAQVGLGIKAVQFGGSCRIPRYAEAVRIIHSWSCDAVCAFGIV</sequence>
<dbReference type="KEGG" id="buz:AYM40_21050"/>
<organism evidence="1 2">
    <name type="scientific">Paraburkholderia phytofirmans OLGA172</name>
    <dbReference type="NCBI Taxonomy" id="1417228"/>
    <lineage>
        <taxon>Bacteria</taxon>
        <taxon>Pseudomonadati</taxon>
        <taxon>Pseudomonadota</taxon>
        <taxon>Betaproteobacteria</taxon>
        <taxon>Burkholderiales</taxon>
        <taxon>Burkholderiaceae</taxon>
        <taxon>Paraburkholderia</taxon>
    </lineage>
</organism>
<evidence type="ECO:0000313" key="1">
    <source>
        <dbReference type="EMBL" id="ANB74941.1"/>
    </source>
</evidence>
<dbReference type="STRING" id="1804984.AYM40_21050"/>
<name>A0A160FQC1_9BURK</name>
<keyword evidence="2" id="KW-1185">Reference proteome</keyword>
<dbReference type="Proteomes" id="UP000076852">
    <property type="component" value="Chromosome 2"/>
</dbReference>
<gene>
    <name evidence="1" type="ORF">AYM40_21050</name>
</gene>
<evidence type="ECO:0000313" key="2">
    <source>
        <dbReference type="Proteomes" id="UP000076852"/>
    </source>
</evidence>
<reference evidence="1 2" key="1">
    <citation type="journal article" date="2016" name="Gene">
        <title>PacBio SMRT assembly of a complex multi-replicon genome reveals chlorocatechol degradative operon in a region of genome plasticity.</title>
        <authorList>
            <person name="Ricker N."/>
            <person name="Shen S.Y."/>
            <person name="Goordial J."/>
            <person name="Jin S."/>
            <person name="Fulthorpe R.R."/>
        </authorList>
    </citation>
    <scope>NUCLEOTIDE SEQUENCE [LARGE SCALE GENOMIC DNA]</scope>
    <source>
        <strain evidence="1 2">OLGA172</strain>
    </source>
</reference>
<dbReference type="EMBL" id="CP014579">
    <property type="protein sequence ID" value="ANB74941.1"/>
    <property type="molecule type" value="Genomic_DNA"/>
</dbReference>
<accession>A0A160FQC1</accession>
<proteinExistence type="predicted"/>
<protein>
    <submittedName>
        <fullName evidence="1">Uncharacterized protein</fullName>
    </submittedName>
</protein>